<dbReference type="InterPro" id="IPR027867">
    <property type="entry name" value="SPATA48"/>
</dbReference>
<evidence type="ECO:0000313" key="2">
    <source>
        <dbReference type="EMBL" id="CAF1580750.1"/>
    </source>
</evidence>
<dbReference type="Pfam" id="PF15073">
    <property type="entry name" value="SPATA48"/>
    <property type="match status" value="1"/>
</dbReference>
<dbReference type="OrthoDB" id="5983862at2759"/>
<protein>
    <submittedName>
        <fullName evidence="2">Uncharacterized protein</fullName>
    </submittedName>
</protein>
<feature type="compositionally biased region" description="Basic and acidic residues" evidence="1">
    <location>
        <begin position="479"/>
        <end position="488"/>
    </location>
</feature>
<dbReference type="PANTHER" id="PTHR34759">
    <property type="entry name" value="SPERMATOGENESIS-ASSOCIATED PROTEIN 48"/>
    <property type="match status" value="1"/>
</dbReference>
<comment type="caution">
    <text evidence="2">The sequence shown here is derived from an EMBL/GenBank/DDBJ whole genome shotgun (WGS) entry which is preliminary data.</text>
</comment>
<dbReference type="EMBL" id="CAJNOW010010426">
    <property type="protein sequence ID" value="CAF1580750.1"/>
    <property type="molecule type" value="Genomic_DNA"/>
</dbReference>
<evidence type="ECO:0000256" key="1">
    <source>
        <dbReference type="SAM" id="MobiDB-lite"/>
    </source>
</evidence>
<reference evidence="2" key="1">
    <citation type="submission" date="2021-02" db="EMBL/GenBank/DDBJ databases">
        <authorList>
            <person name="Nowell W R."/>
        </authorList>
    </citation>
    <scope>NUCLEOTIDE SEQUENCE</scope>
</reference>
<name>A0A815ZD66_9BILA</name>
<feature type="region of interest" description="Disordered" evidence="1">
    <location>
        <begin position="466"/>
        <end position="496"/>
    </location>
</feature>
<sequence length="496" mass="55817">MTQIVSSKPFCLENSTQLTRPASETFYRIDGSSAPTIIDKHQATRLYRLQQTPSVNTNLHLDTSEVNYDAPGYFDSIVRKQLNESTALSAKSVYHPPIDMSNASMKRFSLGKARLDPQHTVPSEMTTLRNHPGAITILRHEQDPQHTVPSEMTTLRNHPGAITILRHEQGANGEIVPRFTDRLVIDRALRGRLGPGGTLNPEEDCREAENYLRSQGRLSAPTTTTLTYNPNKQQLSVNEQLKRDEIARHYMYTSSQQAAYDEVPWDSKLPSKLPVPSTTYEADGSDPVLKSRHAPSVHDARSRKILEWDRVQSRNVNFYRKPVQNVPPLSRADHISGYSGSIGGYHILEIDNPTVDFKPFTVLRTEQPKFGINPFKTNIPFYTGNTHWTKTDPVSHYDKSGHAYTTSAAFHKPLPVDYATYRHTGLNGQLSRAVTTVIPQNPFNMMDISSTTVNASLDTRAQILIQNLPSTFPSTSKNNKNEEKKEETPENNQDQN</sequence>
<dbReference type="Proteomes" id="UP000663834">
    <property type="component" value="Unassembled WGS sequence"/>
</dbReference>
<dbReference type="AlphaFoldDB" id="A0A815ZD66"/>
<accession>A0A815ZD66</accession>
<evidence type="ECO:0000313" key="3">
    <source>
        <dbReference type="Proteomes" id="UP000663834"/>
    </source>
</evidence>
<proteinExistence type="predicted"/>
<feature type="region of interest" description="Disordered" evidence="1">
    <location>
        <begin position="276"/>
        <end position="296"/>
    </location>
</feature>
<organism evidence="2 3">
    <name type="scientific">Rotaria magnacalcarata</name>
    <dbReference type="NCBI Taxonomy" id="392030"/>
    <lineage>
        <taxon>Eukaryota</taxon>
        <taxon>Metazoa</taxon>
        <taxon>Spiralia</taxon>
        <taxon>Gnathifera</taxon>
        <taxon>Rotifera</taxon>
        <taxon>Eurotatoria</taxon>
        <taxon>Bdelloidea</taxon>
        <taxon>Philodinida</taxon>
        <taxon>Philodinidae</taxon>
        <taxon>Rotaria</taxon>
    </lineage>
</organism>
<gene>
    <name evidence="2" type="ORF">KQP761_LOCUS20136</name>
</gene>
<dbReference type="PANTHER" id="PTHR34759:SF1">
    <property type="entry name" value="SPERMATOGENESIS-ASSOCIATED PROTEIN 48"/>
    <property type="match status" value="1"/>
</dbReference>